<dbReference type="EMBL" id="BMIQ01000001">
    <property type="protein sequence ID" value="GGD87370.1"/>
    <property type="molecule type" value="Genomic_DNA"/>
</dbReference>
<dbReference type="Proteomes" id="UP000644699">
    <property type="component" value="Unassembled WGS sequence"/>
</dbReference>
<dbReference type="AlphaFoldDB" id="A0A916ZBZ8"/>
<sequence>MRISGDVWTKEDDADLARLARSGASISYMSAWFGRSKGAISVRLSRRRLRPREGVDVDAVERLFVSGSTAVETANRLGLTLAQVRGVLRYHAIVRPGSTIHPRWVRRPHDDRILALSGEGLGPAGIARRLGVPAAHVRSRLLTIARREAVEELRSDSPSISSRAQSAAFGASA</sequence>
<proteinExistence type="predicted"/>
<reference evidence="1" key="1">
    <citation type="journal article" date="2014" name="Int. J. Syst. Evol. Microbiol.">
        <title>Complete genome sequence of Corynebacterium casei LMG S-19264T (=DSM 44701T), isolated from a smear-ripened cheese.</title>
        <authorList>
            <consortium name="US DOE Joint Genome Institute (JGI-PGF)"/>
            <person name="Walter F."/>
            <person name="Albersmeier A."/>
            <person name="Kalinowski J."/>
            <person name="Ruckert C."/>
        </authorList>
    </citation>
    <scope>NUCLEOTIDE SEQUENCE</scope>
    <source>
        <strain evidence="1">CGMCC 1.15367</strain>
    </source>
</reference>
<reference evidence="1" key="2">
    <citation type="submission" date="2020-09" db="EMBL/GenBank/DDBJ databases">
        <authorList>
            <person name="Sun Q."/>
            <person name="Zhou Y."/>
        </authorList>
    </citation>
    <scope>NUCLEOTIDE SEQUENCE</scope>
    <source>
        <strain evidence="1">CGMCC 1.15367</strain>
    </source>
</reference>
<gene>
    <name evidence="1" type="ORF">GCM10011390_02610</name>
</gene>
<organism evidence="1 2">
    <name type="scientific">Aureimonas endophytica</name>
    <dbReference type="NCBI Taxonomy" id="2027858"/>
    <lineage>
        <taxon>Bacteria</taxon>
        <taxon>Pseudomonadati</taxon>
        <taxon>Pseudomonadota</taxon>
        <taxon>Alphaproteobacteria</taxon>
        <taxon>Hyphomicrobiales</taxon>
        <taxon>Aurantimonadaceae</taxon>
        <taxon>Aureimonas</taxon>
    </lineage>
</organism>
<protein>
    <submittedName>
        <fullName evidence="1">Uncharacterized protein</fullName>
    </submittedName>
</protein>
<evidence type="ECO:0000313" key="2">
    <source>
        <dbReference type="Proteomes" id="UP000644699"/>
    </source>
</evidence>
<evidence type="ECO:0000313" key="1">
    <source>
        <dbReference type="EMBL" id="GGD87370.1"/>
    </source>
</evidence>
<comment type="caution">
    <text evidence="1">The sequence shown here is derived from an EMBL/GenBank/DDBJ whole genome shotgun (WGS) entry which is preliminary data.</text>
</comment>
<accession>A0A916ZBZ8</accession>
<keyword evidence="2" id="KW-1185">Reference proteome</keyword>
<name>A0A916ZBZ8_9HYPH</name>
<dbReference type="RefSeq" id="WP_188906429.1">
    <property type="nucleotide sequence ID" value="NZ_BMIQ01000001.1"/>
</dbReference>